<evidence type="ECO:0000313" key="2">
    <source>
        <dbReference type="Proteomes" id="UP001157109"/>
    </source>
</evidence>
<gene>
    <name evidence="1" type="ORF">GCM10025862_05830</name>
</gene>
<keyword evidence="2" id="KW-1185">Reference proteome</keyword>
<name>A0ABQ6HK70_9MICO</name>
<dbReference type="RefSeq" id="WP_241444354.1">
    <property type="nucleotide sequence ID" value="NZ_BSUJ01000001.1"/>
</dbReference>
<organism evidence="1 2">
    <name type="scientific">Arsenicicoccus piscis</name>
    <dbReference type="NCBI Taxonomy" id="673954"/>
    <lineage>
        <taxon>Bacteria</taxon>
        <taxon>Bacillati</taxon>
        <taxon>Actinomycetota</taxon>
        <taxon>Actinomycetes</taxon>
        <taxon>Micrococcales</taxon>
        <taxon>Intrasporangiaceae</taxon>
        <taxon>Arsenicicoccus</taxon>
    </lineage>
</organism>
<comment type="caution">
    <text evidence="1">The sequence shown here is derived from an EMBL/GenBank/DDBJ whole genome shotgun (WGS) entry which is preliminary data.</text>
</comment>
<sequence>MTRRRVYLPVAPTDLAALAEAGRIERGTGYAVTANVRAELEERDAEEQEFEAFSEAATAAGELVAEPTRRVVVSVDVDAAGLREHAEEFARVDGVPAVTARDVAAFHVDEGEQHDDDQLLWFDAAELPAVIALVGPAGG</sequence>
<dbReference type="InterPro" id="IPR054206">
    <property type="entry name" value="DUF6912"/>
</dbReference>
<dbReference type="Pfam" id="PF21853">
    <property type="entry name" value="DUF6912"/>
    <property type="match status" value="1"/>
</dbReference>
<reference evidence="2" key="1">
    <citation type="journal article" date="2019" name="Int. J. Syst. Evol. Microbiol.">
        <title>The Global Catalogue of Microorganisms (GCM) 10K type strain sequencing project: providing services to taxonomists for standard genome sequencing and annotation.</title>
        <authorList>
            <consortium name="The Broad Institute Genomics Platform"/>
            <consortium name="The Broad Institute Genome Sequencing Center for Infectious Disease"/>
            <person name="Wu L."/>
            <person name="Ma J."/>
        </authorList>
    </citation>
    <scope>NUCLEOTIDE SEQUENCE [LARGE SCALE GENOMIC DNA]</scope>
    <source>
        <strain evidence="2">NBRC 105830</strain>
    </source>
</reference>
<dbReference type="Proteomes" id="UP001157109">
    <property type="component" value="Unassembled WGS sequence"/>
</dbReference>
<dbReference type="EMBL" id="BSUJ01000001">
    <property type="protein sequence ID" value="GMA18562.1"/>
    <property type="molecule type" value="Genomic_DNA"/>
</dbReference>
<protein>
    <submittedName>
        <fullName evidence="1">Uncharacterized protein</fullName>
    </submittedName>
</protein>
<accession>A0ABQ6HK70</accession>
<evidence type="ECO:0000313" key="1">
    <source>
        <dbReference type="EMBL" id="GMA18562.1"/>
    </source>
</evidence>
<proteinExistence type="predicted"/>